<feature type="transmembrane region" description="Helical" evidence="1">
    <location>
        <begin position="76"/>
        <end position="97"/>
    </location>
</feature>
<sequence>MAAVCIYPIKLSHRTTWSQQASTIHSFDELDWNKDVELKTFFPLVPSCDGVSPFAYRELGLGGFCFRWVFVGWTRIRLFCLAAQAALPLALHFLSFFSTSFFCRVG</sequence>
<keyword evidence="3" id="KW-1185">Reference proteome</keyword>
<dbReference type="Proteomes" id="UP000241690">
    <property type="component" value="Unassembled WGS sequence"/>
</dbReference>
<keyword evidence="1" id="KW-0812">Transmembrane</keyword>
<evidence type="ECO:0000313" key="3">
    <source>
        <dbReference type="Proteomes" id="UP000241690"/>
    </source>
</evidence>
<organism evidence="2 3">
    <name type="scientific">Trichoderma harzianum CBS 226.95</name>
    <dbReference type="NCBI Taxonomy" id="983964"/>
    <lineage>
        <taxon>Eukaryota</taxon>
        <taxon>Fungi</taxon>
        <taxon>Dikarya</taxon>
        <taxon>Ascomycota</taxon>
        <taxon>Pezizomycotina</taxon>
        <taxon>Sordariomycetes</taxon>
        <taxon>Hypocreomycetidae</taxon>
        <taxon>Hypocreales</taxon>
        <taxon>Hypocreaceae</taxon>
        <taxon>Trichoderma</taxon>
    </lineage>
</organism>
<keyword evidence="1" id="KW-0472">Membrane</keyword>
<proteinExistence type="predicted"/>
<name>A0A2T3ZZW1_TRIHA</name>
<accession>A0A2T3ZZW1</accession>
<dbReference type="EMBL" id="KZ679688">
    <property type="protein sequence ID" value="PTB50350.1"/>
    <property type="molecule type" value="Genomic_DNA"/>
</dbReference>
<keyword evidence="1" id="KW-1133">Transmembrane helix</keyword>
<dbReference type="AlphaFoldDB" id="A0A2T3ZZW1"/>
<gene>
    <name evidence="2" type="ORF">M431DRAFT_251283</name>
</gene>
<dbReference type="GeneID" id="36622350"/>
<evidence type="ECO:0000256" key="1">
    <source>
        <dbReference type="SAM" id="Phobius"/>
    </source>
</evidence>
<reference evidence="2 3" key="1">
    <citation type="submission" date="2016-07" db="EMBL/GenBank/DDBJ databases">
        <title>Multiple horizontal gene transfer events from other fungi enriched the ability of initially mycotrophic Trichoderma (Ascomycota) to feed on dead plant biomass.</title>
        <authorList>
            <consortium name="DOE Joint Genome Institute"/>
            <person name="Aerts A."/>
            <person name="Atanasova L."/>
            <person name="Chenthamara K."/>
            <person name="Zhang J."/>
            <person name="Grujic M."/>
            <person name="Henrissat B."/>
            <person name="Kuo A."/>
            <person name="Salamov A."/>
            <person name="Lipzen A."/>
            <person name="Labutti K."/>
            <person name="Barry K."/>
            <person name="Miao Y."/>
            <person name="Rahimi M.J."/>
            <person name="Shen Q."/>
            <person name="Grigoriev I.V."/>
            <person name="Kubicek C.P."/>
            <person name="Druzhinina I.S."/>
        </authorList>
    </citation>
    <scope>NUCLEOTIDE SEQUENCE [LARGE SCALE GENOMIC DNA]</scope>
    <source>
        <strain evidence="2 3">CBS 226.95</strain>
    </source>
</reference>
<evidence type="ECO:0000313" key="2">
    <source>
        <dbReference type="EMBL" id="PTB50350.1"/>
    </source>
</evidence>
<protein>
    <submittedName>
        <fullName evidence="2">Uncharacterized protein</fullName>
    </submittedName>
</protein>
<dbReference type="RefSeq" id="XP_024770027.1">
    <property type="nucleotide sequence ID" value="XM_024913787.1"/>
</dbReference>